<protein>
    <submittedName>
        <fullName evidence="2">DUF4143 domain-containing protein</fullName>
    </submittedName>
</protein>
<comment type="caution">
    <text evidence="2">The sequence shown here is derived from an EMBL/GenBank/DDBJ whole genome shotgun (WGS) entry which is preliminary data.</text>
</comment>
<name>A0AAW5CCA4_9BACT</name>
<dbReference type="PANTHER" id="PTHR43566">
    <property type="entry name" value="CONSERVED PROTEIN"/>
    <property type="match status" value="1"/>
</dbReference>
<dbReference type="Pfam" id="PF13635">
    <property type="entry name" value="DUF4143"/>
    <property type="match status" value="1"/>
</dbReference>
<dbReference type="AlphaFoldDB" id="A0AAW5CCA4"/>
<gene>
    <name evidence="2" type="ORF">L0P03_01640</name>
</gene>
<dbReference type="InterPro" id="IPR025420">
    <property type="entry name" value="DUF4143"/>
</dbReference>
<dbReference type="EMBL" id="JAKNDN010000002">
    <property type="protein sequence ID" value="MCG4958560.1"/>
    <property type="molecule type" value="Genomic_DNA"/>
</dbReference>
<proteinExistence type="predicted"/>
<accession>A0AAW5CCA4</accession>
<dbReference type="Proteomes" id="UP001199750">
    <property type="component" value="Unassembled WGS sequence"/>
</dbReference>
<evidence type="ECO:0000259" key="1">
    <source>
        <dbReference type="Pfam" id="PF13635"/>
    </source>
</evidence>
<reference evidence="2" key="1">
    <citation type="submission" date="2022-01" db="EMBL/GenBank/DDBJ databases">
        <title>Collection of gut derived symbiotic bacterial strains cultured from healthy donors.</title>
        <authorList>
            <person name="Lin H."/>
            <person name="Kohout C."/>
            <person name="Waligurski E."/>
            <person name="Pamer E.G."/>
        </authorList>
    </citation>
    <scope>NUCLEOTIDE SEQUENCE</scope>
    <source>
        <strain evidence="2">DFI.1.149</strain>
    </source>
</reference>
<evidence type="ECO:0000313" key="3">
    <source>
        <dbReference type="Proteomes" id="UP001199750"/>
    </source>
</evidence>
<feature type="domain" description="DUF4143" evidence="1">
    <location>
        <begin position="2"/>
        <end position="135"/>
    </location>
</feature>
<sequence length="147" mass="16982">MQFHTFIRLCAERIGSLFKASELANEIGVSSHTITAWLPVLQAPYTVTLLPPYFENTRKRLTKTPKLYFMDTELTCHLLGIESPEQLARDKMRGALFENFIVTEALKQRYNMGKESNLYFYRDSNQNEVDLVLKKVRGCTVSRSSRP</sequence>
<dbReference type="RefSeq" id="WP_254888242.1">
    <property type="nucleotide sequence ID" value="NZ_JAHOOW010000048.1"/>
</dbReference>
<dbReference type="PANTHER" id="PTHR43566:SF2">
    <property type="entry name" value="DUF4143 DOMAIN-CONTAINING PROTEIN"/>
    <property type="match status" value="1"/>
</dbReference>
<evidence type="ECO:0000313" key="2">
    <source>
        <dbReference type="EMBL" id="MCG4958560.1"/>
    </source>
</evidence>
<organism evidence="2 3">
    <name type="scientific">Odoribacter splanchnicus</name>
    <dbReference type="NCBI Taxonomy" id="28118"/>
    <lineage>
        <taxon>Bacteria</taxon>
        <taxon>Pseudomonadati</taxon>
        <taxon>Bacteroidota</taxon>
        <taxon>Bacteroidia</taxon>
        <taxon>Bacteroidales</taxon>
        <taxon>Odoribacteraceae</taxon>
        <taxon>Odoribacter</taxon>
    </lineage>
</organism>